<feature type="non-terminal residue" evidence="9">
    <location>
        <position position="1"/>
    </location>
</feature>
<proteinExistence type="predicted"/>
<reference evidence="9 10" key="1">
    <citation type="submission" date="2016-12" db="EMBL/GenBank/DDBJ databases">
        <title>The genomes of Aspergillus section Nigri reveals drivers in fungal speciation.</title>
        <authorList>
            <consortium name="DOE Joint Genome Institute"/>
            <person name="Vesth T.C."/>
            <person name="Nybo J."/>
            <person name="Theobald S."/>
            <person name="Brandl J."/>
            <person name="Frisvad J.C."/>
            <person name="Nielsen K.F."/>
            <person name="Lyhne E.K."/>
            <person name="Kogle M.E."/>
            <person name="Kuo A."/>
            <person name="Riley R."/>
            <person name="Clum A."/>
            <person name="Nolan M."/>
            <person name="Lipzen A."/>
            <person name="Salamov A."/>
            <person name="Henrissat B."/>
            <person name="Wiebenga A."/>
            <person name="De Vries R.P."/>
            <person name="Grigoriev I.V."/>
            <person name="Mortensen U.H."/>
            <person name="Andersen M.R."/>
            <person name="Baker S.E."/>
        </authorList>
    </citation>
    <scope>NUCLEOTIDE SEQUENCE [LARGE SCALE GENOMIC DNA]</scope>
    <source>
        <strain evidence="9 10">IBT 23096</strain>
    </source>
</reference>
<dbReference type="Gene3D" id="2.30.130.40">
    <property type="entry name" value="LON domain-like"/>
    <property type="match status" value="1"/>
</dbReference>
<feature type="region of interest" description="Disordered" evidence="5">
    <location>
        <begin position="383"/>
        <end position="409"/>
    </location>
</feature>
<feature type="domain" description="Lon N-terminal" evidence="8">
    <location>
        <begin position="265"/>
        <end position="496"/>
    </location>
</feature>
<dbReference type="PROSITE" id="PS51787">
    <property type="entry name" value="LON_N"/>
    <property type="match status" value="1"/>
</dbReference>
<dbReference type="SMART" id="SM00464">
    <property type="entry name" value="LON"/>
    <property type="match status" value="1"/>
</dbReference>
<evidence type="ECO:0000256" key="5">
    <source>
        <dbReference type="SAM" id="MobiDB-lite"/>
    </source>
</evidence>
<keyword evidence="6" id="KW-1133">Transmembrane helix</keyword>
<dbReference type="PANTHER" id="PTHR23327:SF42">
    <property type="entry name" value="LON PEPTIDASE N-TERMINAL DOMAIN AND RING FINGER PROTEIN C14F5.10C"/>
    <property type="match status" value="1"/>
</dbReference>
<dbReference type="Gene3D" id="1.20.58.1480">
    <property type="match status" value="1"/>
</dbReference>
<organism evidence="9 10">
    <name type="scientific">Aspergillus steynii IBT 23096</name>
    <dbReference type="NCBI Taxonomy" id="1392250"/>
    <lineage>
        <taxon>Eukaryota</taxon>
        <taxon>Fungi</taxon>
        <taxon>Dikarya</taxon>
        <taxon>Ascomycota</taxon>
        <taxon>Pezizomycotina</taxon>
        <taxon>Eurotiomycetes</taxon>
        <taxon>Eurotiomycetidae</taxon>
        <taxon>Eurotiales</taxon>
        <taxon>Aspergillaceae</taxon>
        <taxon>Aspergillus</taxon>
        <taxon>Aspergillus subgen. Circumdati</taxon>
    </lineage>
</organism>
<feature type="non-terminal residue" evidence="9">
    <location>
        <position position="584"/>
    </location>
</feature>
<dbReference type="GO" id="GO:0061630">
    <property type="term" value="F:ubiquitin protein ligase activity"/>
    <property type="evidence" value="ECO:0007669"/>
    <property type="project" value="TreeGrafter"/>
</dbReference>
<dbReference type="PANTHER" id="PTHR23327">
    <property type="entry name" value="RING FINGER PROTEIN 127"/>
    <property type="match status" value="1"/>
</dbReference>
<dbReference type="SMART" id="SM00184">
    <property type="entry name" value="RING"/>
    <property type="match status" value="2"/>
</dbReference>
<feature type="domain" description="RING-type" evidence="7">
    <location>
        <begin position="180"/>
        <end position="218"/>
    </location>
</feature>
<comment type="caution">
    <text evidence="9">The sequence shown here is derived from an EMBL/GenBank/DDBJ whole genome shotgun (WGS) entry which is preliminary data.</text>
</comment>
<evidence type="ECO:0000256" key="4">
    <source>
        <dbReference type="PROSITE-ProRule" id="PRU00175"/>
    </source>
</evidence>
<keyword evidence="10" id="KW-1185">Reference proteome</keyword>
<dbReference type="Pfam" id="PF02190">
    <property type="entry name" value="LON_substr_bdg"/>
    <property type="match status" value="1"/>
</dbReference>
<evidence type="ECO:0000259" key="7">
    <source>
        <dbReference type="PROSITE" id="PS50089"/>
    </source>
</evidence>
<dbReference type="Pfam" id="PF13923">
    <property type="entry name" value="zf-C3HC4_2"/>
    <property type="match status" value="1"/>
</dbReference>
<evidence type="ECO:0000256" key="1">
    <source>
        <dbReference type="ARBA" id="ARBA00022723"/>
    </source>
</evidence>
<keyword evidence="6" id="KW-0812">Transmembrane</keyword>
<evidence type="ECO:0000259" key="8">
    <source>
        <dbReference type="PROSITE" id="PS51787"/>
    </source>
</evidence>
<dbReference type="GeneID" id="36551092"/>
<dbReference type="Proteomes" id="UP000234275">
    <property type="component" value="Unassembled WGS sequence"/>
</dbReference>
<dbReference type="InterPro" id="IPR013083">
    <property type="entry name" value="Znf_RING/FYVE/PHD"/>
</dbReference>
<dbReference type="InterPro" id="IPR015947">
    <property type="entry name" value="PUA-like_sf"/>
</dbReference>
<keyword evidence="2 4" id="KW-0863">Zinc-finger</keyword>
<evidence type="ECO:0000256" key="6">
    <source>
        <dbReference type="SAM" id="Phobius"/>
    </source>
</evidence>
<evidence type="ECO:0000313" key="9">
    <source>
        <dbReference type="EMBL" id="PLB48044.1"/>
    </source>
</evidence>
<dbReference type="Gene3D" id="3.30.40.10">
    <property type="entry name" value="Zinc/RING finger domain, C3HC4 (zinc finger)"/>
    <property type="match status" value="1"/>
</dbReference>
<dbReference type="EMBL" id="MSFO01000005">
    <property type="protein sequence ID" value="PLB48044.1"/>
    <property type="molecule type" value="Genomic_DNA"/>
</dbReference>
<dbReference type="SUPFAM" id="SSF57850">
    <property type="entry name" value="RING/U-box"/>
    <property type="match status" value="1"/>
</dbReference>
<keyword evidence="1" id="KW-0479">Metal-binding</keyword>
<name>A0A2I2G5A1_9EURO</name>
<dbReference type="RefSeq" id="XP_024703346.1">
    <property type="nucleotide sequence ID" value="XM_024843392.1"/>
</dbReference>
<gene>
    <name evidence="9" type="ORF">P170DRAFT_340865</name>
</gene>
<feature type="transmembrane region" description="Helical" evidence="6">
    <location>
        <begin position="552"/>
        <end position="572"/>
    </location>
</feature>
<dbReference type="PROSITE" id="PS50089">
    <property type="entry name" value="ZF_RING_2"/>
    <property type="match status" value="1"/>
</dbReference>
<evidence type="ECO:0000313" key="10">
    <source>
        <dbReference type="Proteomes" id="UP000234275"/>
    </source>
</evidence>
<dbReference type="AlphaFoldDB" id="A0A2I2G5A1"/>
<dbReference type="InterPro" id="IPR001841">
    <property type="entry name" value="Znf_RING"/>
</dbReference>
<dbReference type="PROSITE" id="PS00518">
    <property type="entry name" value="ZF_RING_1"/>
    <property type="match status" value="1"/>
</dbReference>
<dbReference type="OrthoDB" id="264917at2759"/>
<keyword evidence="6" id="KW-0472">Membrane</keyword>
<dbReference type="GO" id="GO:0008270">
    <property type="term" value="F:zinc ion binding"/>
    <property type="evidence" value="ECO:0007669"/>
    <property type="project" value="UniProtKB-KW"/>
</dbReference>
<dbReference type="STRING" id="1392250.A0A2I2G5A1"/>
<dbReference type="VEuPathDB" id="FungiDB:P170DRAFT_340865"/>
<keyword evidence="3" id="KW-0862">Zinc</keyword>
<protein>
    <submittedName>
        <fullName evidence="9">LON-domain-containing protein</fullName>
    </submittedName>
</protein>
<dbReference type="InterPro" id="IPR017907">
    <property type="entry name" value="Znf_RING_CS"/>
</dbReference>
<accession>A0A2I2G5A1</accession>
<dbReference type="SUPFAM" id="SSF88697">
    <property type="entry name" value="PUA domain-like"/>
    <property type="match status" value="1"/>
</dbReference>
<evidence type="ECO:0000256" key="2">
    <source>
        <dbReference type="ARBA" id="ARBA00022771"/>
    </source>
</evidence>
<dbReference type="InterPro" id="IPR003111">
    <property type="entry name" value="Lon_prtase_N"/>
</dbReference>
<sequence length="584" mass="65356">LPPDAIIRLIQCSRCSRPLRAPLRLPCGNPVCRACLPPIRTRTGITYPGNEERKRGFTCYWERCDTDCVGEHCVGDCGGDILLTRLVDVFDEVLGAGSNPAQGGGFRVTWQGPRGDMPGAFEEKSAYQGGGLLEGTYGLVKSGQFDYDASGVRYETHGQTDRDDATLVRLREAIRNELDCHVCYSPILDPLTTSCGHTFCRGCVVMTTNHSDLCPVCRQKFNVDSTVQAEPTNKRVAGLMETLFPEEVALRREGSTRDAAGTDDETTLPLFVSSLALPTVPTFLHVFEPRYRLMMRRVMRNRNHRFGMVMLNRAGKSQGELGRSRFMQYGTVVVVDRYEPLPDGRSLVIVTGRSRFKVLGSDIVDGYYVGRIRPVDDISITEEERRESLETSVPPAPSIADPTDSLSREKPLETMPTQELFEFARAFVRKQHSQGVTWLHPRVLLAYGGIPDDAARFPWWFASVLPIWEDEKYELLATSSVRQRLKIAARWVRKLESRECPRQSTSLMSVSTPGVFTTFSPFFMSVSVSLGPTHPFALDAQQRMRGQDSETYVSQTIVVGVFLAIFMVQVAANASQILRSRRQE</sequence>
<dbReference type="InterPro" id="IPR046336">
    <property type="entry name" value="Lon_prtase_N_sf"/>
</dbReference>
<evidence type="ECO:0000256" key="3">
    <source>
        <dbReference type="ARBA" id="ARBA00022833"/>
    </source>
</evidence>